<keyword evidence="1" id="KW-1133">Transmembrane helix</keyword>
<evidence type="ECO:0000313" key="3">
    <source>
        <dbReference type="Proteomes" id="UP000015104"/>
    </source>
</evidence>
<feature type="transmembrane region" description="Helical" evidence="1">
    <location>
        <begin position="293"/>
        <end position="314"/>
    </location>
</feature>
<proteinExistence type="predicted"/>
<keyword evidence="3" id="KW-1185">Reference proteome</keyword>
<dbReference type="HOGENOM" id="CLU_048807_2_0_1"/>
<name>T1L5C2_TETUR</name>
<evidence type="ECO:0000313" key="2">
    <source>
        <dbReference type="EnsemblMetazoa" id="tetur44g00271.1"/>
    </source>
</evidence>
<reference evidence="3" key="1">
    <citation type="submission" date="2011-08" db="EMBL/GenBank/DDBJ databases">
        <authorList>
            <person name="Rombauts S."/>
        </authorList>
    </citation>
    <scope>NUCLEOTIDE SEQUENCE</scope>
    <source>
        <strain evidence="3">London</strain>
    </source>
</reference>
<dbReference type="Proteomes" id="UP000015104">
    <property type="component" value="Unassembled WGS sequence"/>
</dbReference>
<feature type="transmembrane region" description="Helical" evidence="1">
    <location>
        <begin position="169"/>
        <end position="190"/>
    </location>
</feature>
<accession>T1L5C2</accession>
<dbReference type="AlphaFoldDB" id="T1L5C2"/>
<organism evidence="2 3">
    <name type="scientific">Tetranychus urticae</name>
    <name type="common">Two-spotted spider mite</name>
    <dbReference type="NCBI Taxonomy" id="32264"/>
    <lineage>
        <taxon>Eukaryota</taxon>
        <taxon>Metazoa</taxon>
        <taxon>Ecdysozoa</taxon>
        <taxon>Arthropoda</taxon>
        <taxon>Chelicerata</taxon>
        <taxon>Arachnida</taxon>
        <taxon>Acari</taxon>
        <taxon>Acariformes</taxon>
        <taxon>Trombidiformes</taxon>
        <taxon>Prostigmata</taxon>
        <taxon>Eleutherengona</taxon>
        <taxon>Raphignathae</taxon>
        <taxon>Tetranychoidea</taxon>
        <taxon>Tetranychidae</taxon>
        <taxon>Tetranychus</taxon>
    </lineage>
</organism>
<dbReference type="EnsemblMetazoa" id="tetur44g00271.1">
    <property type="protein sequence ID" value="tetur44g00271.1"/>
    <property type="gene ID" value="tetur44g00271"/>
</dbReference>
<protein>
    <recommendedName>
        <fullName evidence="4">Gustatory receptor</fullName>
    </recommendedName>
</protein>
<reference evidence="2" key="2">
    <citation type="submission" date="2015-06" db="UniProtKB">
        <authorList>
            <consortium name="EnsemblMetazoa"/>
        </authorList>
    </citation>
    <scope>IDENTIFICATION</scope>
</reference>
<evidence type="ECO:0008006" key="4">
    <source>
        <dbReference type="Google" id="ProtNLM"/>
    </source>
</evidence>
<feature type="transmembrane region" description="Helical" evidence="1">
    <location>
        <begin position="108"/>
        <end position="128"/>
    </location>
</feature>
<keyword evidence="1" id="KW-0472">Membrane</keyword>
<sequence>MLHPSTGAIENRMPCKICQSMESNLYSDETLVINCMRHLKKLFDWLLILKKGYHQDAPTVPKKTIYRLAAARSLTYLVTFRMIFCLSIDDVHLKYLLGYPYKENAEGVLLSILMSLTYILFSLLRELVYYFESNGKMAVTVELNYLLALTPGQLHSLSRLKVFIRYMKYFLPNWIALFYFFLCMTPIFSIQIRLINPDIWTNHVYIISSIIWMIPEALTIVYVVGGLIIFFGHALMFLMIYYSRLCYLLHQFGRLVEMECSTTQANELLIKLNYSFIKFLNDITKQAYDVRYVWLYMLLLACGLNNTCLYCGTIKQIKPIILAFSLTIYGVCEFVISAIAIHKAGEIIEKIYAIHNHYIKLSLKLKTRLDTRLKVLEILQRIMSPRTCPTIGDFFEIKKSVVMTFIMENICLILLITVNANR</sequence>
<feature type="transmembrane region" description="Helical" evidence="1">
    <location>
        <begin position="320"/>
        <end position="341"/>
    </location>
</feature>
<feature type="transmembrane region" description="Helical" evidence="1">
    <location>
        <begin position="210"/>
        <end position="242"/>
    </location>
</feature>
<evidence type="ECO:0000256" key="1">
    <source>
        <dbReference type="SAM" id="Phobius"/>
    </source>
</evidence>
<keyword evidence="1" id="KW-0812">Transmembrane</keyword>
<dbReference type="GeneID" id="112539753"/>
<dbReference type="EMBL" id="CAEY01001235">
    <property type="status" value="NOT_ANNOTATED_CDS"/>
    <property type="molecule type" value="Genomic_DNA"/>
</dbReference>
<dbReference type="RefSeq" id="XP_025018271.1">
    <property type="nucleotide sequence ID" value="XM_025162503.1"/>
</dbReference>
<feature type="transmembrane region" description="Helical" evidence="1">
    <location>
        <begin position="69"/>
        <end position="88"/>
    </location>
</feature>
<dbReference type="KEGG" id="tut:112539753"/>